<dbReference type="InterPro" id="IPR004538">
    <property type="entry name" value="Hemolysin_A/TlyA"/>
</dbReference>
<evidence type="ECO:0000256" key="1">
    <source>
        <dbReference type="ARBA" id="ARBA00022884"/>
    </source>
</evidence>
<organism evidence="6 7">
    <name type="scientific">Flexivirga aerilata</name>
    <dbReference type="NCBI Taxonomy" id="1656889"/>
    <lineage>
        <taxon>Bacteria</taxon>
        <taxon>Bacillati</taxon>
        <taxon>Actinomycetota</taxon>
        <taxon>Actinomycetes</taxon>
        <taxon>Micrococcales</taxon>
        <taxon>Dermacoccaceae</taxon>
        <taxon>Flexivirga</taxon>
    </lineage>
</organism>
<dbReference type="GO" id="GO:0032259">
    <property type="term" value="P:methylation"/>
    <property type="evidence" value="ECO:0007669"/>
    <property type="project" value="UniProtKB-KW"/>
</dbReference>
<evidence type="ECO:0000259" key="5">
    <source>
        <dbReference type="Pfam" id="PF01728"/>
    </source>
</evidence>
<dbReference type="GO" id="GO:0008168">
    <property type="term" value="F:methyltransferase activity"/>
    <property type="evidence" value="ECO:0007669"/>
    <property type="project" value="UniProtKB-KW"/>
</dbReference>
<dbReference type="Gene3D" id="3.10.290.10">
    <property type="entry name" value="RNA-binding S4 domain"/>
    <property type="match status" value="1"/>
</dbReference>
<comment type="similarity">
    <text evidence="2">Belongs to the TlyA family.</text>
</comment>
<dbReference type="NCBIfam" id="TIGR00478">
    <property type="entry name" value="tly"/>
    <property type="match status" value="1"/>
</dbReference>
<dbReference type="InterPro" id="IPR002877">
    <property type="entry name" value="RNA_MeTrfase_FtsJ_dom"/>
</dbReference>
<evidence type="ECO:0000256" key="2">
    <source>
        <dbReference type="ARBA" id="ARBA00029460"/>
    </source>
</evidence>
<dbReference type="AlphaFoldDB" id="A0A849ALN1"/>
<feature type="domain" description="RNA-binding S4" evidence="4">
    <location>
        <begin position="4"/>
        <end position="46"/>
    </location>
</feature>
<dbReference type="Gene3D" id="3.40.50.150">
    <property type="entry name" value="Vaccinia Virus protein VP39"/>
    <property type="match status" value="1"/>
</dbReference>
<dbReference type="EMBL" id="JABENB010000003">
    <property type="protein sequence ID" value="NNG41305.1"/>
    <property type="molecule type" value="Genomic_DNA"/>
</dbReference>
<dbReference type="CDD" id="cd02440">
    <property type="entry name" value="AdoMet_MTases"/>
    <property type="match status" value="1"/>
</dbReference>
<reference evidence="6 7" key="1">
    <citation type="submission" date="2020-05" db="EMBL/GenBank/DDBJ databases">
        <title>Flexivirga sp. ID2601S isolated from air conditioner.</title>
        <authorList>
            <person name="Kim D.H."/>
        </authorList>
    </citation>
    <scope>NUCLEOTIDE SEQUENCE [LARGE SCALE GENOMIC DNA]</scope>
    <source>
        <strain evidence="6 7">ID2601S</strain>
    </source>
</reference>
<dbReference type="SUPFAM" id="SSF55174">
    <property type="entry name" value="Alpha-L RNA-binding motif"/>
    <property type="match status" value="1"/>
</dbReference>
<dbReference type="PANTHER" id="PTHR32319:SF0">
    <property type="entry name" value="BACTERIAL HEMOLYSIN-LIKE PROTEIN"/>
    <property type="match status" value="1"/>
</dbReference>
<dbReference type="InterPro" id="IPR036986">
    <property type="entry name" value="S4_RNA-bd_sf"/>
</dbReference>
<protein>
    <submittedName>
        <fullName evidence="6">TlyA family RNA methyltransferase</fullName>
    </submittedName>
</protein>
<feature type="domain" description="Ribosomal RNA methyltransferase FtsJ" evidence="5">
    <location>
        <begin position="58"/>
        <end position="240"/>
    </location>
</feature>
<dbReference type="GO" id="GO:0003723">
    <property type="term" value="F:RNA binding"/>
    <property type="evidence" value="ECO:0007669"/>
    <property type="project" value="UniProtKB-KW"/>
</dbReference>
<dbReference type="PANTHER" id="PTHR32319">
    <property type="entry name" value="BACTERIAL HEMOLYSIN-LIKE PROTEIN"/>
    <property type="match status" value="1"/>
</dbReference>
<dbReference type="SUPFAM" id="SSF53335">
    <property type="entry name" value="S-adenosyl-L-methionine-dependent methyltransferases"/>
    <property type="match status" value="1"/>
</dbReference>
<dbReference type="Pfam" id="PF01479">
    <property type="entry name" value="S4"/>
    <property type="match status" value="1"/>
</dbReference>
<dbReference type="PIRSF" id="PIRSF005578">
    <property type="entry name" value="TlyA"/>
    <property type="match status" value="1"/>
</dbReference>
<evidence type="ECO:0000313" key="6">
    <source>
        <dbReference type="EMBL" id="NNG41305.1"/>
    </source>
</evidence>
<evidence type="ECO:0000259" key="4">
    <source>
        <dbReference type="Pfam" id="PF01479"/>
    </source>
</evidence>
<keyword evidence="7" id="KW-1185">Reference proteome</keyword>
<name>A0A849ALN1_9MICO</name>
<evidence type="ECO:0000313" key="7">
    <source>
        <dbReference type="Proteomes" id="UP000557772"/>
    </source>
</evidence>
<accession>A0A849ALN1</accession>
<dbReference type="Pfam" id="PF01728">
    <property type="entry name" value="FtsJ"/>
    <property type="match status" value="1"/>
</dbReference>
<evidence type="ECO:0000256" key="3">
    <source>
        <dbReference type="PROSITE-ProRule" id="PRU00182"/>
    </source>
</evidence>
<proteinExistence type="inferred from homology"/>
<dbReference type="InterPro" id="IPR002942">
    <property type="entry name" value="S4_RNA-bd"/>
</dbReference>
<keyword evidence="1 3" id="KW-0694">RNA-binding</keyword>
<keyword evidence="6" id="KW-0808">Transferase</keyword>
<comment type="caution">
    <text evidence="6">The sequence shown here is derived from an EMBL/GenBank/DDBJ whole genome shotgun (WGS) entry which is preliminary data.</text>
</comment>
<gene>
    <name evidence="6" type="ORF">HJ588_18760</name>
</gene>
<dbReference type="InterPro" id="IPR029063">
    <property type="entry name" value="SAM-dependent_MTases_sf"/>
</dbReference>
<sequence length="269" mass="28224">MIVRADAALVDRGLARSRAVARELIDAGRVSAAGRPVAKPSTSVDPQTLELTGEPERWVGRAAYKLVAALDAFPIAVGGTRCIDVGASTGGFTQVLLQHGAREVLALDVGHGQLAAPVREDDRVTELSGTNVRDVTAADLGGPADIVVADLSFISLRLVLPTLAELTAAGGDLVTLVKPQFEVGRERLARTGVVQSPNERSRVLRDVVGALPGVGLHVHGLATSPIAGGTGNVEYLLWARHTTPGKMTDVQLETTLDRMLTDETAGRRV</sequence>
<dbReference type="Proteomes" id="UP000557772">
    <property type="component" value="Unassembled WGS sequence"/>
</dbReference>
<dbReference type="PROSITE" id="PS50889">
    <property type="entry name" value="S4"/>
    <property type="match status" value="1"/>
</dbReference>
<keyword evidence="6" id="KW-0489">Methyltransferase</keyword>
<dbReference type="CDD" id="cd00165">
    <property type="entry name" value="S4"/>
    <property type="match status" value="1"/>
</dbReference>
<dbReference type="InterPro" id="IPR047048">
    <property type="entry name" value="TlyA"/>
</dbReference>